<evidence type="ECO:0000313" key="1">
    <source>
        <dbReference type="EMBL" id="KAG6379277.1"/>
    </source>
</evidence>
<dbReference type="Gene3D" id="3.80.10.10">
    <property type="entry name" value="Ribonuclease Inhibitor"/>
    <property type="match status" value="1"/>
</dbReference>
<keyword evidence="2" id="KW-1185">Reference proteome</keyword>
<gene>
    <name evidence="1" type="ORF">JVT61DRAFT_11732</name>
</gene>
<proteinExistence type="predicted"/>
<comment type="caution">
    <text evidence="1">The sequence shown here is derived from an EMBL/GenBank/DDBJ whole genome shotgun (WGS) entry which is preliminary data.</text>
</comment>
<dbReference type="OrthoDB" id="3188866at2759"/>
<protein>
    <submittedName>
        <fullName evidence="1">Uncharacterized protein</fullName>
    </submittedName>
</protein>
<dbReference type="AlphaFoldDB" id="A0A8I2YY25"/>
<dbReference type="SUPFAM" id="SSF52047">
    <property type="entry name" value="RNI-like"/>
    <property type="match status" value="1"/>
</dbReference>
<reference evidence="1" key="1">
    <citation type="submission" date="2021-03" db="EMBL/GenBank/DDBJ databases">
        <title>Evolutionary innovations through gain and loss of genes in the ectomycorrhizal Boletales.</title>
        <authorList>
            <person name="Wu G."/>
            <person name="Miyauchi S."/>
            <person name="Morin E."/>
            <person name="Yang Z.-L."/>
            <person name="Xu J."/>
            <person name="Martin F.M."/>
        </authorList>
    </citation>
    <scope>NUCLEOTIDE SEQUENCE</scope>
    <source>
        <strain evidence="1">BR01</strain>
    </source>
</reference>
<dbReference type="Proteomes" id="UP000683000">
    <property type="component" value="Unassembled WGS sequence"/>
</dbReference>
<dbReference type="EMBL" id="JAGFBS010000005">
    <property type="protein sequence ID" value="KAG6379277.1"/>
    <property type="molecule type" value="Genomic_DNA"/>
</dbReference>
<name>A0A8I2YY25_9AGAM</name>
<organism evidence="1 2">
    <name type="scientific">Boletus reticuloceps</name>
    <dbReference type="NCBI Taxonomy" id="495285"/>
    <lineage>
        <taxon>Eukaryota</taxon>
        <taxon>Fungi</taxon>
        <taxon>Dikarya</taxon>
        <taxon>Basidiomycota</taxon>
        <taxon>Agaricomycotina</taxon>
        <taxon>Agaricomycetes</taxon>
        <taxon>Agaricomycetidae</taxon>
        <taxon>Boletales</taxon>
        <taxon>Boletineae</taxon>
        <taxon>Boletaceae</taxon>
        <taxon>Boletoideae</taxon>
        <taxon>Boletus</taxon>
    </lineage>
</organism>
<sequence>MTKNSLRGNAEYHCRMELSLETYRLVVKHVDDRADLCTLCRVNKRFQQKAEQALYNTVCASDARDTFELCSLFARTHRLAVIVEDLTLFVGDGEGSDNRPQSRVRLQNDFWSTLSEALKQTKTIRFLNLHIDNADDAAQAWILDGATFRLRSFYCDLQWDNHLVSFLNTQTDLDDLYIADYSISEDPAQTSASALSSLDPGALPNLSTLECTFTEAACSLVPTRPVSRLKTCFSKTRSPEKRKELSLLFSKLMETTHSLRSLDIADSSYSDAFSMELLASVVKLQNQVHDLRYLGTLVLPVDGPTRLGFYGLLRRLSSLECVEVDVSEWDPPLQIPTGVRALASELRLYCPSLQRVIFVNDFERTVISVSHGTYTLDSDSNTETMWREF</sequence>
<dbReference type="InterPro" id="IPR032675">
    <property type="entry name" value="LRR_dom_sf"/>
</dbReference>
<accession>A0A8I2YY25</accession>
<evidence type="ECO:0000313" key="2">
    <source>
        <dbReference type="Proteomes" id="UP000683000"/>
    </source>
</evidence>